<accession>A0ACC2UY95</accession>
<evidence type="ECO:0000313" key="2">
    <source>
        <dbReference type="Proteomes" id="UP001227268"/>
    </source>
</evidence>
<organism evidence="1 2">
    <name type="scientific">Naganishia friedmannii</name>
    <dbReference type="NCBI Taxonomy" id="89922"/>
    <lineage>
        <taxon>Eukaryota</taxon>
        <taxon>Fungi</taxon>
        <taxon>Dikarya</taxon>
        <taxon>Basidiomycota</taxon>
        <taxon>Agaricomycotina</taxon>
        <taxon>Tremellomycetes</taxon>
        <taxon>Filobasidiales</taxon>
        <taxon>Filobasidiaceae</taxon>
        <taxon>Naganishia</taxon>
    </lineage>
</organism>
<reference evidence="1" key="1">
    <citation type="submission" date="2023-04" db="EMBL/GenBank/DDBJ databases">
        <title>Draft Genome sequencing of Naganishia species isolated from polar environments using Oxford Nanopore Technology.</title>
        <authorList>
            <person name="Leo P."/>
            <person name="Venkateswaran K."/>
        </authorList>
    </citation>
    <scope>NUCLEOTIDE SEQUENCE</scope>
    <source>
        <strain evidence="1">MNA-CCFEE 5423</strain>
    </source>
</reference>
<keyword evidence="2" id="KW-1185">Reference proteome</keyword>
<evidence type="ECO:0000313" key="1">
    <source>
        <dbReference type="EMBL" id="KAJ9091924.1"/>
    </source>
</evidence>
<dbReference type="EMBL" id="JASBWT010000044">
    <property type="protein sequence ID" value="KAJ9091924.1"/>
    <property type="molecule type" value="Genomic_DNA"/>
</dbReference>
<dbReference type="Proteomes" id="UP001227268">
    <property type="component" value="Unassembled WGS sequence"/>
</dbReference>
<sequence>MAIPMPNWQPSKISATSGDAINSTAAFEKATHLEAQAYQANRWVFVGIMIVLVWCIFAQLPHTVVRMRWASTIWDGFRLRASRQSQIIEGKVVESSTISPSSTTARSDVTRTENKPPRRLQHLRLSLPIHTIPFLNLPLPQFVVVAFVWAIGLGVAAWSQTAFLTQASRSTLVVMAIMSLTAAFGAKAFGVGTWLQIGYTAVNFLHRWLGRMVILLSTLHVIAYLVVFYRAGVFMKEMALPANYLSAVAYGGLLLIGLASMRPIRQRWWWAFKFGHHFGILLVLAGLNYHSGDTVPYLIAIWGLILVNTIFRSVTTRYTFATLRILPGAESTLITFPALTRGFTPGQHVRIRMWSLLTTKNSGMSWRNAMESHPFSLSTPSEVGMGVQLVVKCAGDWTRAVYELAQRNPGGVDVRCSIEGPYAGGPLNFMFPAFASVLVVVGGSGISFGLGVIQGLLSNIRQGKAACTKLSLVWIVRDRENLEALEYQLRSVIDIATSLGSSRSDFHLSLILCFTSRSHADSRSDELEGDSPKLNFLNDIESSSLSVKILNSRPELREILTGIVKVTLRGGVGVGVCGPSGLVQSVEKHVRALPKAEKKRVDGVEVHAEAFSL</sequence>
<proteinExistence type="predicted"/>
<name>A0ACC2UY95_9TREE</name>
<comment type="caution">
    <text evidence="1">The sequence shown here is derived from an EMBL/GenBank/DDBJ whole genome shotgun (WGS) entry which is preliminary data.</text>
</comment>
<protein>
    <submittedName>
        <fullName evidence="1">Uncharacterized protein</fullName>
    </submittedName>
</protein>
<gene>
    <name evidence="1" type="ORF">QFC21_007037</name>
</gene>